<reference evidence="1" key="2">
    <citation type="journal article" date="2024" name="Plant">
        <title>Genomic evolution and insights into agronomic trait innovations of Sesamum species.</title>
        <authorList>
            <person name="Miao H."/>
            <person name="Wang L."/>
            <person name="Qu L."/>
            <person name="Liu H."/>
            <person name="Sun Y."/>
            <person name="Le M."/>
            <person name="Wang Q."/>
            <person name="Wei S."/>
            <person name="Zheng Y."/>
            <person name="Lin W."/>
            <person name="Duan Y."/>
            <person name="Cao H."/>
            <person name="Xiong S."/>
            <person name="Wang X."/>
            <person name="Wei L."/>
            <person name="Li C."/>
            <person name="Ma Q."/>
            <person name="Ju M."/>
            <person name="Zhao R."/>
            <person name="Li G."/>
            <person name="Mu C."/>
            <person name="Tian Q."/>
            <person name="Mei H."/>
            <person name="Zhang T."/>
            <person name="Gao T."/>
            <person name="Zhang H."/>
        </authorList>
    </citation>
    <scope>NUCLEOTIDE SEQUENCE</scope>
    <source>
        <strain evidence="1">3651</strain>
    </source>
</reference>
<comment type="caution">
    <text evidence="1">The sequence shown here is derived from an EMBL/GenBank/DDBJ whole genome shotgun (WGS) entry which is preliminary data.</text>
</comment>
<dbReference type="Proteomes" id="UP001293254">
    <property type="component" value="Unassembled WGS sequence"/>
</dbReference>
<proteinExistence type="predicted"/>
<sequence length="124" mass="14673">MKSRKLQLAIGADAVKRSRTPASDSACSAFPSSRLTRVPWSVPSSAFKTPPFELQEEKISRGSKQRCESRSDYLSRRSKLWRERLCRRSKQWREFSPKLWREFSPKQWREFSPKLCHRKQNKQG</sequence>
<evidence type="ECO:0000313" key="1">
    <source>
        <dbReference type="EMBL" id="KAK4429888.1"/>
    </source>
</evidence>
<protein>
    <submittedName>
        <fullName evidence="1">Uncharacterized protein</fullName>
    </submittedName>
</protein>
<organism evidence="1 2">
    <name type="scientific">Sesamum alatum</name>
    <dbReference type="NCBI Taxonomy" id="300844"/>
    <lineage>
        <taxon>Eukaryota</taxon>
        <taxon>Viridiplantae</taxon>
        <taxon>Streptophyta</taxon>
        <taxon>Embryophyta</taxon>
        <taxon>Tracheophyta</taxon>
        <taxon>Spermatophyta</taxon>
        <taxon>Magnoliopsida</taxon>
        <taxon>eudicotyledons</taxon>
        <taxon>Gunneridae</taxon>
        <taxon>Pentapetalae</taxon>
        <taxon>asterids</taxon>
        <taxon>lamiids</taxon>
        <taxon>Lamiales</taxon>
        <taxon>Pedaliaceae</taxon>
        <taxon>Sesamum</taxon>
    </lineage>
</organism>
<keyword evidence="2" id="KW-1185">Reference proteome</keyword>
<dbReference type="EMBL" id="JACGWO010000004">
    <property type="protein sequence ID" value="KAK4429888.1"/>
    <property type="molecule type" value="Genomic_DNA"/>
</dbReference>
<accession>A0AAE2CPN3</accession>
<dbReference type="AlphaFoldDB" id="A0AAE2CPN3"/>
<evidence type="ECO:0000313" key="2">
    <source>
        <dbReference type="Proteomes" id="UP001293254"/>
    </source>
</evidence>
<name>A0AAE2CPN3_9LAMI</name>
<reference evidence="1" key="1">
    <citation type="submission" date="2020-06" db="EMBL/GenBank/DDBJ databases">
        <authorList>
            <person name="Li T."/>
            <person name="Hu X."/>
            <person name="Zhang T."/>
            <person name="Song X."/>
            <person name="Zhang H."/>
            <person name="Dai N."/>
            <person name="Sheng W."/>
            <person name="Hou X."/>
            <person name="Wei L."/>
        </authorList>
    </citation>
    <scope>NUCLEOTIDE SEQUENCE</scope>
    <source>
        <strain evidence="1">3651</strain>
        <tissue evidence="1">Leaf</tissue>
    </source>
</reference>
<gene>
    <name evidence="1" type="ORF">Salat_1289500</name>
</gene>